<dbReference type="Pfam" id="PF01421">
    <property type="entry name" value="Reprolysin"/>
    <property type="match status" value="1"/>
</dbReference>
<dbReference type="InterPro" id="IPR024079">
    <property type="entry name" value="MetalloPept_cat_dom_sf"/>
</dbReference>
<keyword evidence="4" id="KW-1185">Reference proteome</keyword>
<feature type="active site" evidence="1">
    <location>
        <position position="48"/>
    </location>
</feature>
<comment type="caution">
    <text evidence="3">The sequence shown here is derived from an EMBL/GenBank/DDBJ whole genome shotgun (WGS) entry which is preliminary data.</text>
</comment>
<dbReference type="PANTHER" id="PTHR11905:SF159">
    <property type="entry name" value="ADAM METALLOPROTEASE"/>
    <property type="match status" value="1"/>
</dbReference>
<proteinExistence type="predicted"/>
<evidence type="ECO:0000313" key="4">
    <source>
        <dbReference type="Proteomes" id="UP001195483"/>
    </source>
</evidence>
<gene>
    <name evidence="3" type="ORF">CHS0354_009262</name>
</gene>
<evidence type="ECO:0000313" key="3">
    <source>
        <dbReference type="EMBL" id="KAK3600126.1"/>
    </source>
</evidence>
<dbReference type="SUPFAM" id="SSF55486">
    <property type="entry name" value="Metalloproteases ('zincins'), catalytic domain"/>
    <property type="match status" value="1"/>
</dbReference>
<feature type="domain" description="Peptidase M12B" evidence="2">
    <location>
        <begin position="16"/>
        <end position="110"/>
    </location>
</feature>
<reference evidence="3" key="2">
    <citation type="journal article" date="2021" name="Genome Biol. Evol.">
        <title>Developing a high-quality reference genome for a parasitic bivalve with doubly uniparental inheritance (Bivalvia: Unionida).</title>
        <authorList>
            <person name="Smith C.H."/>
        </authorList>
    </citation>
    <scope>NUCLEOTIDE SEQUENCE</scope>
    <source>
        <strain evidence="3">CHS0354</strain>
        <tissue evidence="3">Mantle</tissue>
    </source>
</reference>
<dbReference type="GO" id="GO:0046872">
    <property type="term" value="F:metal ion binding"/>
    <property type="evidence" value="ECO:0007669"/>
    <property type="project" value="UniProtKB-KW"/>
</dbReference>
<dbReference type="PROSITE" id="PS50215">
    <property type="entry name" value="ADAM_MEPRO"/>
    <property type="match status" value="1"/>
</dbReference>
<name>A0AAE0SXW6_9BIVA</name>
<comment type="caution">
    <text evidence="1">Lacks conserved residue(s) required for the propagation of feature annotation.</text>
</comment>
<dbReference type="InterPro" id="IPR001590">
    <property type="entry name" value="Peptidase_M12B"/>
</dbReference>
<accession>A0AAE0SXW6</accession>
<dbReference type="GO" id="GO:0004222">
    <property type="term" value="F:metalloendopeptidase activity"/>
    <property type="evidence" value="ECO:0007669"/>
    <property type="project" value="InterPro"/>
</dbReference>
<reference evidence="3" key="3">
    <citation type="submission" date="2023-05" db="EMBL/GenBank/DDBJ databases">
        <authorList>
            <person name="Smith C.H."/>
        </authorList>
    </citation>
    <scope>NUCLEOTIDE SEQUENCE</scope>
    <source>
        <strain evidence="3">CHS0354</strain>
        <tissue evidence="3">Mantle</tissue>
    </source>
</reference>
<evidence type="ECO:0000259" key="2">
    <source>
        <dbReference type="PROSITE" id="PS50215"/>
    </source>
</evidence>
<dbReference type="EMBL" id="JAEAOA010000599">
    <property type="protein sequence ID" value="KAK3600126.1"/>
    <property type="molecule type" value="Genomic_DNA"/>
</dbReference>
<protein>
    <recommendedName>
        <fullName evidence="2">Peptidase M12B domain-containing protein</fullName>
    </recommendedName>
</protein>
<dbReference type="GO" id="GO:0006509">
    <property type="term" value="P:membrane protein ectodomain proteolysis"/>
    <property type="evidence" value="ECO:0007669"/>
    <property type="project" value="TreeGrafter"/>
</dbReference>
<sequence length="183" mass="20703">MRAIHHPSTMQCSLRGKSFLDNVCHASWGVSLVHVSHYAQAVRTATHELGHNLGADHDGEGNASACNSDDLFIMTSKSRRPTKERPYIKNSWTFSNCSVDLFQESLKNKDCLKNPALVFNIQEWTKYMTKQAGDVFTPDELCYFIYGRGSKFVGEMSDEICHLLRCKDPKTGRYMKAFVNTAN</sequence>
<organism evidence="3 4">
    <name type="scientific">Potamilus streckersoni</name>
    <dbReference type="NCBI Taxonomy" id="2493646"/>
    <lineage>
        <taxon>Eukaryota</taxon>
        <taxon>Metazoa</taxon>
        <taxon>Spiralia</taxon>
        <taxon>Lophotrochozoa</taxon>
        <taxon>Mollusca</taxon>
        <taxon>Bivalvia</taxon>
        <taxon>Autobranchia</taxon>
        <taxon>Heteroconchia</taxon>
        <taxon>Palaeoheterodonta</taxon>
        <taxon>Unionida</taxon>
        <taxon>Unionoidea</taxon>
        <taxon>Unionidae</taxon>
        <taxon>Ambleminae</taxon>
        <taxon>Lampsilini</taxon>
        <taxon>Potamilus</taxon>
    </lineage>
</organism>
<reference evidence="3" key="1">
    <citation type="journal article" date="2021" name="Genome Biol. Evol.">
        <title>A High-Quality Reference Genome for a Parasitic Bivalve with Doubly Uniparental Inheritance (Bivalvia: Unionida).</title>
        <authorList>
            <person name="Smith C.H."/>
        </authorList>
    </citation>
    <scope>NUCLEOTIDE SEQUENCE</scope>
    <source>
        <strain evidence="3">CHS0354</strain>
    </source>
</reference>
<dbReference type="Gene3D" id="3.40.390.10">
    <property type="entry name" value="Collagenase (Catalytic Domain)"/>
    <property type="match status" value="1"/>
</dbReference>
<evidence type="ECO:0000256" key="1">
    <source>
        <dbReference type="PROSITE-ProRule" id="PRU00276"/>
    </source>
</evidence>
<keyword evidence="1" id="KW-0479">Metal-binding</keyword>
<dbReference type="Proteomes" id="UP001195483">
    <property type="component" value="Unassembled WGS sequence"/>
</dbReference>
<dbReference type="Gene3D" id="3.40.1620.60">
    <property type="match status" value="1"/>
</dbReference>
<feature type="non-terminal residue" evidence="3">
    <location>
        <position position="1"/>
    </location>
</feature>
<dbReference type="PANTHER" id="PTHR11905">
    <property type="entry name" value="ADAM A DISINTEGRIN AND METALLOPROTEASE DOMAIN"/>
    <property type="match status" value="1"/>
</dbReference>
<feature type="binding site" evidence="1">
    <location>
        <position position="47"/>
    </location>
    <ligand>
        <name>Zn(2+)</name>
        <dbReference type="ChEBI" id="CHEBI:29105"/>
        <note>catalytic</note>
    </ligand>
</feature>
<keyword evidence="1" id="KW-0862">Zinc</keyword>
<feature type="binding site" evidence="1">
    <location>
        <position position="57"/>
    </location>
    <ligand>
        <name>Zn(2+)</name>
        <dbReference type="ChEBI" id="CHEBI:29105"/>
        <note>catalytic</note>
    </ligand>
</feature>
<dbReference type="AlphaFoldDB" id="A0AAE0SXW6"/>
<feature type="binding site" evidence="1">
    <location>
        <position position="51"/>
    </location>
    <ligand>
        <name>Zn(2+)</name>
        <dbReference type="ChEBI" id="CHEBI:29105"/>
        <note>catalytic</note>
    </ligand>
</feature>